<dbReference type="RefSeq" id="WP_290247230.1">
    <property type="nucleotide sequence ID" value="NZ_JAUFQT010000001.1"/>
</dbReference>
<protein>
    <recommendedName>
        <fullName evidence="4">Dolichyl-phosphate-mannose-protein mannosyltransferase</fullName>
    </recommendedName>
</protein>
<feature type="transmembrane region" description="Helical" evidence="1">
    <location>
        <begin position="83"/>
        <end position="102"/>
    </location>
</feature>
<dbReference type="EMBL" id="JBHMEW010000054">
    <property type="protein sequence ID" value="MFB9211825.1"/>
    <property type="molecule type" value="Genomic_DNA"/>
</dbReference>
<feature type="transmembrane region" description="Helical" evidence="1">
    <location>
        <begin position="52"/>
        <end position="71"/>
    </location>
</feature>
<feature type="transmembrane region" description="Helical" evidence="1">
    <location>
        <begin position="278"/>
        <end position="298"/>
    </location>
</feature>
<keyword evidence="1" id="KW-1133">Transmembrane helix</keyword>
<feature type="transmembrane region" description="Helical" evidence="1">
    <location>
        <begin position="224"/>
        <end position="244"/>
    </location>
</feature>
<name>A0ABV5J6H7_9BACT</name>
<reference evidence="2 3" key="1">
    <citation type="submission" date="2024-09" db="EMBL/GenBank/DDBJ databases">
        <authorList>
            <person name="Sun Q."/>
            <person name="Mori K."/>
        </authorList>
    </citation>
    <scope>NUCLEOTIDE SEQUENCE [LARGE SCALE GENOMIC DNA]</scope>
    <source>
        <strain evidence="2 3">CECT 7682</strain>
    </source>
</reference>
<proteinExistence type="predicted"/>
<evidence type="ECO:0000313" key="2">
    <source>
        <dbReference type="EMBL" id="MFB9211825.1"/>
    </source>
</evidence>
<comment type="caution">
    <text evidence="2">The sequence shown here is derived from an EMBL/GenBank/DDBJ whole genome shotgun (WGS) entry which is preliminary data.</text>
</comment>
<feature type="transmembrane region" description="Helical" evidence="1">
    <location>
        <begin position="256"/>
        <end position="272"/>
    </location>
</feature>
<evidence type="ECO:0000313" key="3">
    <source>
        <dbReference type="Proteomes" id="UP001589654"/>
    </source>
</evidence>
<sequence length="439" mass="50826">MDIPLLSPELTWMLIGERMSEGHYLYVDIIDDIGPLSAYIYWLIDMAIGRSWWTYKILASLVILFQITYINRLFIAYRAFEDNTYIPALVLIILFHLSFDFLTLSPALMGTTFIILALGQLFSLTLLKQESTESVLMVGIFGGIATCFHFPLAIFLPFLIFTGIMVSGFSFNQLVLSLVGYFQPLVFCGIYFFWIDAFPQFISEFILATRITQIYPHVGYLDLVILLLIPMAFTFGGYFIGTLLKSITVNQQKQKQLMVLFLIFALLSVLLANHRTPYQMVVILPGMTYFIAQIYIYLEKRRLINLFFYLFLILVPSVGYFWSLQKIQSGKIYNYAVNEVPPSSQKEKILVLGDDISLYQNATLATPYLNFRLSKRILTNYDDFDKMSQVYLNFKNEKPAKIFDREGVFQKLLQHLLPLQEMYQEEENGIYSLKTNTSY</sequence>
<keyword evidence="3" id="KW-1185">Reference proteome</keyword>
<evidence type="ECO:0000256" key="1">
    <source>
        <dbReference type="SAM" id="Phobius"/>
    </source>
</evidence>
<feature type="transmembrane region" description="Helical" evidence="1">
    <location>
        <begin position="173"/>
        <end position="194"/>
    </location>
</feature>
<feature type="transmembrane region" description="Helical" evidence="1">
    <location>
        <begin position="303"/>
        <end position="322"/>
    </location>
</feature>
<gene>
    <name evidence="2" type="ORF">ACFFUR_08405</name>
</gene>
<evidence type="ECO:0008006" key="4">
    <source>
        <dbReference type="Google" id="ProtNLM"/>
    </source>
</evidence>
<feature type="transmembrane region" description="Helical" evidence="1">
    <location>
        <begin position="108"/>
        <end position="127"/>
    </location>
</feature>
<keyword evidence="1" id="KW-0812">Transmembrane</keyword>
<organism evidence="2 3">
    <name type="scientific">Echinicola jeungdonensis</name>
    <dbReference type="NCBI Taxonomy" id="709343"/>
    <lineage>
        <taxon>Bacteria</taxon>
        <taxon>Pseudomonadati</taxon>
        <taxon>Bacteroidota</taxon>
        <taxon>Cytophagia</taxon>
        <taxon>Cytophagales</taxon>
        <taxon>Cyclobacteriaceae</taxon>
        <taxon>Echinicola</taxon>
    </lineage>
</organism>
<feature type="transmembrane region" description="Helical" evidence="1">
    <location>
        <begin position="134"/>
        <end position="161"/>
    </location>
</feature>
<accession>A0ABV5J6H7</accession>
<dbReference type="Proteomes" id="UP001589654">
    <property type="component" value="Unassembled WGS sequence"/>
</dbReference>
<keyword evidence="1" id="KW-0472">Membrane</keyword>